<proteinExistence type="predicted"/>
<evidence type="ECO:0000256" key="1">
    <source>
        <dbReference type="SAM" id="MobiDB-lite"/>
    </source>
</evidence>
<sequence>MVYDRAKAILDRVRDGVAYPRHTIDKALEMTGDIDGHIKGMDENHRSAGVDQAVSQESDGGGETGSRWVVADDLIRHSKKTWSRRR</sequence>
<name>A0A6J5LMI9_9CAUD</name>
<dbReference type="EMBL" id="LR796282">
    <property type="protein sequence ID" value="CAB4134207.1"/>
    <property type="molecule type" value="Genomic_DNA"/>
</dbReference>
<reference evidence="2" key="1">
    <citation type="submission" date="2020-04" db="EMBL/GenBank/DDBJ databases">
        <authorList>
            <person name="Chiriac C."/>
            <person name="Salcher M."/>
            <person name="Ghai R."/>
            <person name="Kavagutti S V."/>
        </authorList>
    </citation>
    <scope>NUCLEOTIDE SEQUENCE</scope>
</reference>
<protein>
    <submittedName>
        <fullName evidence="2">Uncharacterized protein</fullName>
    </submittedName>
</protein>
<accession>A0A6J5LMI9</accession>
<feature type="region of interest" description="Disordered" evidence="1">
    <location>
        <begin position="35"/>
        <end position="67"/>
    </location>
</feature>
<feature type="compositionally biased region" description="Basic and acidic residues" evidence="1">
    <location>
        <begin position="35"/>
        <end position="48"/>
    </location>
</feature>
<gene>
    <name evidence="2" type="ORF">UFOVP267_35</name>
</gene>
<organism evidence="2">
    <name type="scientific">uncultured Caudovirales phage</name>
    <dbReference type="NCBI Taxonomy" id="2100421"/>
    <lineage>
        <taxon>Viruses</taxon>
        <taxon>Duplodnaviria</taxon>
        <taxon>Heunggongvirae</taxon>
        <taxon>Uroviricota</taxon>
        <taxon>Caudoviricetes</taxon>
        <taxon>Peduoviridae</taxon>
        <taxon>Maltschvirus</taxon>
        <taxon>Maltschvirus maltsch</taxon>
    </lineage>
</organism>
<evidence type="ECO:0000313" key="2">
    <source>
        <dbReference type="EMBL" id="CAB4134207.1"/>
    </source>
</evidence>